<proteinExistence type="predicted"/>
<evidence type="ECO:0000313" key="1">
    <source>
        <dbReference type="EMBL" id="MDR6784356.1"/>
    </source>
</evidence>
<organism evidence="1 2">
    <name type="scientific">Pedobacter africanus</name>
    <dbReference type="NCBI Taxonomy" id="151894"/>
    <lineage>
        <taxon>Bacteria</taxon>
        <taxon>Pseudomonadati</taxon>
        <taxon>Bacteroidota</taxon>
        <taxon>Sphingobacteriia</taxon>
        <taxon>Sphingobacteriales</taxon>
        <taxon>Sphingobacteriaceae</taxon>
        <taxon>Pedobacter</taxon>
    </lineage>
</organism>
<protein>
    <submittedName>
        <fullName evidence="1">Iron-regulated membrane protein</fullName>
    </submittedName>
</protein>
<comment type="caution">
    <text evidence="1">The sequence shown here is derived from an EMBL/GenBank/DDBJ whole genome shotgun (WGS) entry which is preliminary data.</text>
</comment>
<dbReference type="Proteomes" id="UP001246858">
    <property type="component" value="Unassembled WGS sequence"/>
</dbReference>
<dbReference type="EMBL" id="JAVDTF010000002">
    <property type="protein sequence ID" value="MDR6784356.1"/>
    <property type="molecule type" value="Genomic_DNA"/>
</dbReference>
<evidence type="ECO:0000313" key="2">
    <source>
        <dbReference type="Proteomes" id="UP001246858"/>
    </source>
</evidence>
<keyword evidence="2" id="KW-1185">Reference proteome</keyword>
<accession>A0ACC6KYQ7</accession>
<gene>
    <name evidence="1" type="ORF">J2X78_002921</name>
</gene>
<sequence>MKIFLRNVHLYLALAAGLVIMLSCATGAIMVFEDELDHMVNSKRYEVIPGDERLPLETLLKKLKQDNIPKAKLSAVKVFTDPRRSVEFAMVLSEKKGMGPQRDKEAVKGNEKKAKGGGKPGLFVYINPYTGQVLDVYNKRESFFFKVEMLHRFLLGGQNSIGKTIIGLSTLSFLIITLTGIVLWWPKNKKILIQRLKFKTDGSFKRLNHDLHIVTGFYTSLFLLVIIFTGLVMAFNWVNKGIFTLTGSSMESPEPPSSVYQPGRKAISMGQAIQMIDLKAVEFYNIRTPKDSVGIYAVNVLPKGSMDNKSETYFVDQYSGAVIGQLKFTDKNLGQRIRSYIKPIHTGELFGMPTKIINFILALVTLSFPITGVIMWINRTKKGRTNVK</sequence>
<name>A0ACC6KYQ7_9SPHI</name>
<reference evidence="1" key="1">
    <citation type="submission" date="2023-07" db="EMBL/GenBank/DDBJ databases">
        <title>Sorghum-associated microbial communities from plants grown in Nebraska, USA.</title>
        <authorList>
            <person name="Schachtman D."/>
        </authorList>
    </citation>
    <scope>NUCLEOTIDE SEQUENCE</scope>
    <source>
        <strain evidence="1">2697</strain>
    </source>
</reference>